<comment type="catalytic activity">
    <reaction evidence="7">
        <text>4-demethyl-7-[(3S)-3-amino-3-carboxypropyl]wyosine(37) in tRNA(Phe) + S-adenosyl-L-methionine = 7-[(3S)-3-amino-3-carboxypropyl]wyosine(37) in tRNA(Phe) + S-adenosyl-L-homocysteine + H(+)</text>
        <dbReference type="Rhea" id="RHEA:36635"/>
        <dbReference type="Rhea" id="RHEA-COMP:10378"/>
        <dbReference type="Rhea" id="RHEA-COMP:10379"/>
        <dbReference type="ChEBI" id="CHEBI:15378"/>
        <dbReference type="ChEBI" id="CHEBI:57856"/>
        <dbReference type="ChEBI" id="CHEBI:59789"/>
        <dbReference type="ChEBI" id="CHEBI:73543"/>
        <dbReference type="ChEBI" id="CHEBI:73550"/>
        <dbReference type="EC" id="2.1.1.282"/>
    </reaction>
</comment>
<dbReference type="NCBIfam" id="NF003263">
    <property type="entry name" value="PRK04235.1-1"/>
    <property type="match status" value="1"/>
</dbReference>
<keyword evidence="3 7" id="KW-0808">Transferase</keyword>
<evidence type="ECO:0000256" key="7">
    <source>
        <dbReference type="HAMAP-Rule" id="MF_00266"/>
    </source>
</evidence>
<keyword evidence="5 7" id="KW-0819">tRNA processing</keyword>
<keyword evidence="4 7" id="KW-0949">S-adenosyl-L-methionine</keyword>
<reference evidence="9" key="1">
    <citation type="journal article" date="2020" name="mSystems">
        <title>Genome- and Community-Level Interaction Insights into Carbon Utilization and Element Cycling Functions of Hydrothermarchaeota in Hydrothermal Sediment.</title>
        <authorList>
            <person name="Zhou Z."/>
            <person name="Liu Y."/>
            <person name="Xu W."/>
            <person name="Pan J."/>
            <person name="Luo Z.H."/>
            <person name="Li M."/>
        </authorList>
    </citation>
    <scope>NUCLEOTIDE SEQUENCE [LARGE SCALE GENOMIC DNA]</scope>
    <source>
        <strain evidence="9">SpSt-642</strain>
    </source>
</reference>
<accession>A0A7C4DAQ7</accession>
<proteinExistence type="inferred from homology"/>
<evidence type="ECO:0000256" key="3">
    <source>
        <dbReference type="ARBA" id="ARBA00022679"/>
    </source>
</evidence>
<dbReference type="AlphaFoldDB" id="A0A7C4DAQ7"/>
<gene>
    <name evidence="7" type="primary">taw3</name>
    <name evidence="9" type="ORF">ENU14_05890</name>
</gene>
<dbReference type="GO" id="GO:0030488">
    <property type="term" value="P:tRNA methylation"/>
    <property type="evidence" value="ECO:0007669"/>
    <property type="project" value="InterPro"/>
</dbReference>
<dbReference type="HAMAP" id="MF_00266">
    <property type="entry name" value="TYW3_archaea"/>
    <property type="match status" value="1"/>
</dbReference>
<dbReference type="EMBL" id="DTBJ01000051">
    <property type="protein sequence ID" value="HGM59093.1"/>
    <property type="molecule type" value="Genomic_DNA"/>
</dbReference>
<organism evidence="9">
    <name type="scientific">Staphylothermus marinus</name>
    <dbReference type="NCBI Taxonomy" id="2280"/>
    <lineage>
        <taxon>Archaea</taxon>
        <taxon>Thermoproteota</taxon>
        <taxon>Thermoprotei</taxon>
        <taxon>Desulfurococcales</taxon>
        <taxon>Desulfurococcaceae</taxon>
        <taxon>Staphylothermus</taxon>
    </lineage>
</organism>
<dbReference type="EC" id="2.1.1.282" evidence="7"/>
<protein>
    <recommendedName>
        <fullName evidence="6 7">tRNA(Phe) 7-((3-amino-3-carboxypropyl)-4-demethylwyosine(37)-N(4))-methyltransferase</fullName>
        <ecNumber evidence="7">2.1.1.282</ecNumber>
    </recommendedName>
    <alternativeName>
        <fullName evidence="7">tRNA wyosine derivatives biosynthesis protein Taw3</fullName>
    </alternativeName>
</protein>
<dbReference type="SUPFAM" id="SSF111278">
    <property type="entry name" value="SSo0622-like"/>
    <property type="match status" value="1"/>
</dbReference>
<name>A0A7C4DAQ7_STAMA</name>
<evidence type="ECO:0000313" key="9">
    <source>
        <dbReference type="EMBL" id="HGM59093.1"/>
    </source>
</evidence>
<comment type="caution">
    <text evidence="9">The sequence shown here is derived from an EMBL/GenBank/DDBJ whole genome shotgun (WGS) entry which is preliminary data.</text>
</comment>
<dbReference type="PANTHER" id="PTHR48418:SF1">
    <property type="entry name" value="TRNA WYBUTOSINE-SYNTHESIZING PROTEIN 3"/>
    <property type="match status" value="1"/>
</dbReference>
<evidence type="ECO:0000256" key="5">
    <source>
        <dbReference type="ARBA" id="ARBA00022694"/>
    </source>
</evidence>
<dbReference type="GO" id="GO:0008175">
    <property type="term" value="F:tRNA methyltransferase activity"/>
    <property type="evidence" value="ECO:0007669"/>
    <property type="project" value="InterPro"/>
</dbReference>
<evidence type="ECO:0000259" key="8">
    <source>
        <dbReference type="Pfam" id="PF02676"/>
    </source>
</evidence>
<dbReference type="InterPro" id="IPR036602">
    <property type="entry name" value="tRNA_yW-synthesising-like_sf"/>
</dbReference>
<evidence type="ECO:0000256" key="6">
    <source>
        <dbReference type="ARBA" id="ARBA00030554"/>
    </source>
</evidence>
<dbReference type="Pfam" id="PF02676">
    <property type="entry name" value="TYW3"/>
    <property type="match status" value="1"/>
</dbReference>
<feature type="domain" description="tRNA wybutosine-synthesizing protein" evidence="8">
    <location>
        <begin position="21"/>
        <end position="199"/>
    </location>
</feature>
<dbReference type="GO" id="GO:0031591">
    <property type="term" value="P:wybutosine biosynthetic process"/>
    <property type="evidence" value="ECO:0007669"/>
    <property type="project" value="InterPro"/>
</dbReference>
<dbReference type="Gene3D" id="3.30.1960.10">
    <property type="entry name" value="tRNA wybutosine-synthesizing-like"/>
    <property type="match status" value="1"/>
</dbReference>
<dbReference type="InterPro" id="IPR003827">
    <property type="entry name" value="tRNA_yW-synthesising"/>
</dbReference>
<evidence type="ECO:0000256" key="1">
    <source>
        <dbReference type="ARBA" id="ARBA00008569"/>
    </source>
</evidence>
<comment type="similarity">
    <text evidence="1 7">Belongs to the TYW3 family.</text>
</comment>
<dbReference type="InterPro" id="IPR022908">
    <property type="entry name" value="Taw3"/>
</dbReference>
<evidence type="ECO:0000256" key="4">
    <source>
        <dbReference type="ARBA" id="ARBA00022691"/>
    </source>
</evidence>
<keyword evidence="2 7" id="KW-0489">Methyltransferase</keyword>
<sequence>MDLLWLCILSIIDKKYFYKFKKESWERLWSDIDVGYIDRGILDLLIRFNMDKNIYTKSSCSGRIVISDTTYPWSREETGVIFKKHDYITVDEVIDILNKPIVRNLWLNVSGPIIHLSVLNGKYARFILSIARNAGFKHSGILSVNRLKGFIIEIVSGVKMSHLLKTSSRIIVDESALPLLVQEANRVYSMGLTLLNKLKKLVFENLPKEVDEDVVRDVEIRGYSNV</sequence>
<dbReference type="PANTHER" id="PTHR48418">
    <property type="entry name" value="TRNA WYBUTOSINE-SYNTHESIZING PROTEIN 3"/>
    <property type="match status" value="1"/>
</dbReference>
<comment type="function">
    <text evidence="7">S-adenosyl-L-methionine-dependent methyltransferase that acts as a component of the wyosine derivatives biosynthesis pathway. Probably methylates N-4 position of wybutosine-86 to produce wybutosine-72.</text>
</comment>
<evidence type="ECO:0000256" key="2">
    <source>
        <dbReference type="ARBA" id="ARBA00022603"/>
    </source>
</evidence>